<protein>
    <recommendedName>
        <fullName evidence="3">DUF4283 domain-containing protein</fullName>
    </recommendedName>
</protein>
<reference evidence="1" key="1">
    <citation type="submission" date="2020-06" db="EMBL/GenBank/DDBJ databases">
        <authorList>
            <person name="Li T."/>
            <person name="Hu X."/>
            <person name="Zhang T."/>
            <person name="Song X."/>
            <person name="Zhang H."/>
            <person name="Dai N."/>
            <person name="Sheng W."/>
            <person name="Hou X."/>
            <person name="Wei L."/>
        </authorList>
    </citation>
    <scope>NUCLEOTIDE SEQUENCE</scope>
    <source>
        <strain evidence="1">3651</strain>
        <tissue evidence="1">Leaf</tissue>
    </source>
</reference>
<comment type="caution">
    <text evidence="1">The sequence shown here is derived from an EMBL/GenBank/DDBJ whole genome shotgun (WGS) entry which is preliminary data.</text>
</comment>
<sequence>MILVFISWVGYASTAKFDFLKATLISVMNPVKGMDIECISDNTFLFIFNHVLDKTRALDACSWNFEKNIFILSEVGEEDENPLSVDLNWRAFYVHVHDLPMRR</sequence>
<proteinExistence type="predicted"/>
<accession>A0AAE1YBC4</accession>
<dbReference type="EMBL" id="JACGWO010000005">
    <property type="protein sequence ID" value="KAK4427090.1"/>
    <property type="molecule type" value="Genomic_DNA"/>
</dbReference>
<gene>
    <name evidence="1" type="ORF">Salat_1477900</name>
</gene>
<reference evidence="1" key="2">
    <citation type="journal article" date="2024" name="Plant">
        <title>Genomic evolution and insights into agronomic trait innovations of Sesamum species.</title>
        <authorList>
            <person name="Miao H."/>
            <person name="Wang L."/>
            <person name="Qu L."/>
            <person name="Liu H."/>
            <person name="Sun Y."/>
            <person name="Le M."/>
            <person name="Wang Q."/>
            <person name="Wei S."/>
            <person name="Zheng Y."/>
            <person name="Lin W."/>
            <person name="Duan Y."/>
            <person name="Cao H."/>
            <person name="Xiong S."/>
            <person name="Wang X."/>
            <person name="Wei L."/>
            <person name="Li C."/>
            <person name="Ma Q."/>
            <person name="Ju M."/>
            <person name="Zhao R."/>
            <person name="Li G."/>
            <person name="Mu C."/>
            <person name="Tian Q."/>
            <person name="Mei H."/>
            <person name="Zhang T."/>
            <person name="Gao T."/>
            <person name="Zhang H."/>
        </authorList>
    </citation>
    <scope>NUCLEOTIDE SEQUENCE</scope>
    <source>
        <strain evidence="1">3651</strain>
    </source>
</reference>
<name>A0AAE1YBC4_9LAMI</name>
<keyword evidence="2" id="KW-1185">Reference proteome</keyword>
<evidence type="ECO:0000313" key="2">
    <source>
        <dbReference type="Proteomes" id="UP001293254"/>
    </source>
</evidence>
<evidence type="ECO:0000313" key="1">
    <source>
        <dbReference type="EMBL" id="KAK4427090.1"/>
    </source>
</evidence>
<evidence type="ECO:0008006" key="3">
    <source>
        <dbReference type="Google" id="ProtNLM"/>
    </source>
</evidence>
<dbReference type="AlphaFoldDB" id="A0AAE1YBC4"/>
<organism evidence="1 2">
    <name type="scientific">Sesamum alatum</name>
    <dbReference type="NCBI Taxonomy" id="300844"/>
    <lineage>
        <taxon>Eukaryota</taxon>
        <taxon>Viridiplantae</taxon>
        <taxon>Streptophyta</taxon>
        <taxon>Embryophyta</taxon>
        <taxon>Tracheophyta</taxon>
        <taxon>Spermatophyta</taxon>
        <taxon>Magnoliopsida</taxon>
        <taxon>eudicotyledons</taxon>
        <taxon>Gunneridae</taxon>
        <taxon>Pentapetalae</taxon>
        <taxon>asterids</taxon>
        <taxon>lamiids</taxon>
        <taxon>Lamiales</taxon>
        <taxon>Pedaliaceae</taxon>
        <taxon>Sesamum</taxon>
    </lineage>
</organism>
<dbReference type="Proteomes" id="UP001293254">
    <property type="component" value="Unassembled WGS sequence"/>
</dbReference>